<dbReference type="RefSeq" id="WP_269883493.1">
    <property type="nucleotide sequence ID" value="NZ_JAQAGZ010000014.1"/>
</dbReference>
<accession>A0ABT4QDM1</accession>
<gene>
    <name evidence="1" type="ORF">O9H85_21590</name>
</gene>
<protein>
    <recommendedName>
        <fullName evidence="3">Lipoprotein</fullName>
    </recommendedName>
</protein>
<reference evidence="1 2" key="1">
    <citation type="submission" date="2022-12" db="EMBL/GenBank/DDBJ databases">
        <title>Draft genome sequence of Paenibacillus sp. dW9.</title>
        <authorList>
            <person name="Choi E.-W."/>
            <person name="Kim D.-U."/>
        </authorList>
    </citation>
    <scope>NUCLEOTIDE SEQUENCE [LARGE SCALE GENOMIC DNA]</scope>
    <source>
        <strain evidence="2">dW9</strain>
    </source>
</reference>
<dbReference type="EMBL" id="JAQAGZ010000014">
    <property type="protein sequence ID" value="MCZ8514967.1"/>
    <property type="molecule type" value="Genomic_DNA"/>
</dbReference>
<proteinExistence type="predicted"/>
<comment type="caution">
    <text evidence="1">The sequence shown here is derived from an EMBL/GenBank/DDBJ whole genome shotgun (WGS) entry which is preliminary data.</text>
</comment>
<organism evidence="1 2">
    <name type="scientific">Paenibacillus gyeongsangnamensis</name>
    <dbReference type="NCBI Taxonomy" id="3388067"/>
    <lineage>
        <taxon>Bacteria</taxon>
        <taxon>Bacillati</taxon>
        <taxon>Bacillota</taxon>
        <taxon>Bacilli</taxon>
        <taxon>Bacillales</taxon>
        <taxon>Paenibacillaceae</taxon>
        <taxon>Paenibacillus</taxon>
    </lineage>
</organism>
<name>A0ABT4QDM1_9BACL</name>
<evidence type="ECO:0000313" key="1">
    <source>
        <dbReference type="EMBL" id="MCZ8514967.1"/>
    </source>
</evidence>
<keyword evidence="2" id="KW-1185">Reference proteome</keyword>
<dbReference type="Proteomes" id="UP001527882">
    <property type="component" value="Unassembled WGS sequence"/>
</dbReference>
<evidence type="ECO:0008006" key="3">
    <source>
        <dbReference type="Google" id="ProtNLM"/>
    </source>
</evidence>
<sequence length="164" mass="18626">MIKKTYSIIIFLIIILTGCKSTNHFQSEDVDKITIDLIEKSEQPSGMVYSFKLMNKSNYLIVQNDLYLSYPITSNHGMQRQGNKLKVEATGNKINIKPGDELMLTFFVPKEDYEGNQNLDPTHPDLEFKGYLGTLTETNHFEKSGGLEFFVKSTNNADFSVGKK</sequence>
<dbReference type="PROSITE" id="PS51257">
    <property type="entry name" value="PROKAR_LIPOPROTEIN"/>
    <property type="match status" value="1"/>
</dbReference>
<evidence type="ECO:0000313" key="2">
    <source>
        <dbReference type="Proteomes" id="UP001527882"/>
    </source>
</evidence>